<dbReference type="Proteomes" id="UP000218542">
    <property type="component" value="Unassembled WGS sequence"/>
</dbReference>
<feature type="compositionally biased region" description="Basic and acidic residues" evidence="1">
    <location>
        <begin position="1"/>
        <end position="11"/>
    </location>
</feature>
<feature type="region of interest" description="Disordered" evidence="1">
    <location>
        <begin position="189"/>
        <end position="216"/>
    </location>
</feature>
<keyword evidence="2" id="KW-0808">Transferase</keyword>
<reference evidence="2 3" key="1">
    <citation type="journal article" date="2017" name="Environ. Microbiol. Rep.">
        <title>Genetic diversity of marine anaerobic ammonium-oxidizing bacteria as revealed by genomic and proteomic analyses of 'Candidatus Scalindua japonica'.</title>
        <authorList>
            <person name="Oshiki M."/>
            <person name="Mizuto K."/>
            <person name="Kimura Z."/>
            <person name="Kindaichi T."/>
            <person name="Satoh H."/>
            <person name="Okabe S."/>
        </authorList>
    </citation>
    <scope>NUCLEOTIDE SEQUENCE [LARGE SCALE GENOMIC DNA]</scope>
    <source>
        <strain evidence="3">husup-a2</strain>
    </source>
</reference>
<keyword evidence="2" id="KW-0489">Methyltransferase</keyword>
<sequence length="259" mass="28126">MTADGEGKESGTESGGSKSARQQQYGKDSEDGQGSEPGEKASSQIAGEGGNMGQGDSAEGFGNTMQKQAEQKHGNGGGRKGGARSSSELKNEIKDQMDGLFDQISVLQKEMGLDVSAGMESGGNLEEQSDLHNKENQNKRKELPREEKRGVDQKTALAGDKPGEKLYSAEPERIELPTNAENINMKIEGEQDELGSMRETVSTSKGKSSTKKRRKLLPTVGYDDTVERSKEQAEDDAIRKTSIPLEYEDIIKKIHTDKE</sequence>
<organism evidence="2 3">
    <name type="scientific">Candidatus Scalindua japonica</name>
    <dbReference type="NCBI Taxonomy" id="1284222"/>
    <lineage>
        <taxon>Bacteria</taxon>
        <taxon>Pseudomonadati</taxon>
        <taxon>Planctomycetota</taxon>
        <taxon>Candidatus Brocadiia</taxon>
        <taxon>Candidatus Brocadiales</taxon>
        <taxon>Candidatus Scalinduaceae</taxon>
        <taxon>Candidatus Scalindua</taxon>
    </lineage>
</organism>
<name>A0A286TXU4_9BACT</name>
<dbReference type="AlphaFoldDB" id="A0A286TXU4"/>
<feature type="compositionally biased region" description="Basic and acidic residues" evidence="1">
    <location>
        <begin position="129"/>
        <end position="152"/>
    </location>
</feature>
<dbReference type="GO" id="GO:0032259">
    <property type="term" value="P:methylation"/>
    <property type="evidence" value="ECO:0007669"/>
    <property type="project" value="UniProtKB-KW"/>
</dbReference>
<dbReference type="EMBL" id="BAOS01000013">
    <property type="protein sequence ID" value="GAX60715.1"/>
    <property type="molecule type" value="Genomic_DNA"/>
</dbReference>
<feature type="compositionally biased region" description="Basic and acidic residues" evidence="1">
    <location>
        <begin position="87"/>
        <end position="96"/>
    </location>
</feature>
<accession>A0A286TXU4</accession>
<feature type="region of interest" description="Disordered" evidence="1">
    <location>
        <begin position="1"/>
        <end position="96"/>
    </location>
</feature>
<feature type="region of interest" description="Disordered" evidence="1">
    <location>
        <begin position="115"/>
        <end position="170"/>
    </location>
</feature>
<evidence type="ECO:0000313" key="2">
    <source>
        <dbReference type="EMBL" id="GAX60715.1"/>
    </source>
</evidence>
<comment type="caution">
    <text evidence="2">The sequence shown here is derived from an EMBL/GenBank/DDBJ whole genome shotgun (WGS) entry which is preliminary data.</text>
</comment>
<evidence type="ECO:0000313" key="3">
    <source>
        <dbReference type="Proteomes" id="UP000218542"/>
    </source>
</evidence>
<proteinExistence type="predicted"/>
<evidence type="ECO:0000256" key="1">
    <source>
        <dbReference type="SAM" id="MobiDB-lite"/>
    </source>
</evidence>
<keyword evidence="3" id="KW-1185">Reference proteome</keyword>
<protein>
    <submittedName>
        <fullName evidence="2">Aminomethyltransferase</fullName>
    </submittedName>
</protein>
<gene>
    <name evidence="2" type="ORF">SCALIN_C13_0232</name>
</gene>
<dbReference type="GO" id="GO:0008168">
    <property type="term" value="F:methyltransferase activity"/>
    <property type="evidence" value="ECO:0007669"/>
    <property type="project" value="UniProtKB-KW"/>
</dbReference>